<dbReference type="OrthoDB" id="5418601at2759"/>
<organism evidence="1 2">
    <name type="scientific">Heliocybe sulcata</name>
    <dbReference type="NCBI Taxonomy" id="5364"/>
    <lineage>
        <taxon>Eukaryota</taxon>
        <taxon>Fungi</taxon>
        <taxon>Dikarya</taxon>
        <taxon>Basidiomycota</taxon>
        <taxon>Agaricomycotina</taxon>
        <taxon>Agaricomycetes</taxon>
        <taxon>Gloeophyllales</taxon>
        <taxon>Gloeophyllaceae</taxon>
        <taxon>Heliocybe</taxon>
    </lineage>
</organism>
<name>A0A5C3MYY3_9AGAM</name>
<reference evidence="1 2" key="1">
    <citation type="journal article" date="2019" name="Nat. Ecol. Evol.">
        <title>Megaphylogeny resolves global patterns of mushroom evolution.</title>
        <authorList>
            <person name="Varga T."/>
            <person name="Krizsan K."/>
            <person name="Foldi C."/>
            <person name="Dima B."/>
            <person name="Sanchez-Garcia M."/>
            <person name="Sanchez-Ramirez S."/>
            <person name="Szollosi G.J."/>
            <person name="Szarkandi J.G."/>
            <person name="Papp V."/>
            <person name="Albert L."/>
            <person name="Andreopoulos W."/>
            <person name="Angelini C."/>
            <person name="Antonin V."/>
            <person name="Barry K.W."/>
            <person name="Bougher N.L."/>
            <person name="Buchanan P."/>
            <person name="Buyck B."/>
            <person name="Bense V."/>
            <person name="Catcheside P."/>
            <person name="Chovatia M."/>
            <person name="Cooper J."/>
            <person name="Damon W."/>
            <person name="Desjardin D."/>
            <person name="Finy P."/>
            <person name="Geml J."/>
            <person name="Haridas S."/>
            <person name="Hughes K."/>
            <person name="Justo A."/>
            <person name="Karasinski D."/>
            <person name="Kautmanova I."/>
            <person name="Kiss B."/>
            <person name="Kocsube S."/>
            <person name="Kotiranta H."/>
            <person name="LaButti K.M."/>
            <person name="Lechner B.E."/>
            <person name="Liimatainen K."/>
            <person name="Lipzen A."/>
            <person name="Lukacs Z."/>
            <person name="Mihaltcheva S."/>
            <person name="Morgado L.N."/>
            <person name="Niskanen T."/>
            <person name="Noordeloos M.E."/>
            <person name="Ohm R.A."/>
            <person name="Ortiz-Santana B."/>
            <person name="Ovrebo C."/>
            <person name="Racz N."/>
            <person name="Riley R."/>
            <person name="Savchenko A."/>
            <person name="Shiryaev A."/>
            <person name="Soop K."/>
            <person name="Spirin V."/>
            <person name="Szebenyi C."/>
            <person name="Tomsovsky M."/>
            <person name="Tulloss R.E."/>
            <person name="Uehling J."/>
            <person name="Grigoriev I.V."/>
            <person name="Vagvolgyi C."/>
            <person name="Papp T."/>
            <person name="Martin F.M."/>
            <person name="Miettinen O."/>
            <person name="Hibbett D.S."/>
            <person name="Nagy L.G."/>
        </authorList>
    </citation>
    <scope>NUCLEOTIDE SEQUENCE [LARGE SCALE GENOMIC DNA]</scope>
    <source>
        <strain evidence="1 2">OMC1185</strain>
    </source>
</reference>
<gene>
    <name evidence="1" type="ORF">OE88DRAFT_1661907</name>
</gene>
<accession>A0A5C3MYY3</accession>
<dbReference type="Proteomes" id="UP000305948">
    <property type="component" value="Unassembled WGS sequence"/>
</dbReference>
<dbReference type="AlphaFoldDB" id="A0A5C3MYY3"/>
<evidence type="ECO:0000313" key="1">
    <source>
        <dbReference type="EMBL" id="TFK50247.1"/>
    </source>
</evidence>
<sequence>MGQGGKPHPVTLDQSILMMIVTAASKSIPGPLAHTRTRVPLQEPPWHGWPPHIISAADASLRLKDLGVDGVLHRLNRALGRRREIRMSDPGVKKLLTSFVESPENYDFGYFYGRVRHLWLGIDQPWRFSTGGSHAGRSRSFYSSAGRTLFKKNEFMDDVSARYTRLVDAGYAISRARDASISNDSIRKARSIQEPVVRDLIDRHSWTRRLWDLRAHRVVPYHFSLHWKNSAASRCPSSGFVAARPYAVSHSWTAAMTEGSSIDTAVNGHGWPVPLPAGVTLEAVRNELLHLGAEYAWLDVVCLRQLGGPAAGEALRAKEWAVDIPTIGAIYQGAKRIVRYYNGLGLAFDRGGWRGERHWLRRVWTIQEVRKGSIPAGLHTGIQFREDLLEQRSEEDGQPLRHYLQPVRDLERRLDIFTRLDEVHDLLRLIKELRDRFSTKPLDKVAAFGALLPISSIPLYEEGVDLERAWDRLLRRMPGKIAGQFLWHFRTPGTGEYKWRPSWKQLMSDDIDIVAHLWFPGHPQVLANNYARQSRCRLFLGDAQLTWGCFSSAEHAREGKVKRAKTEQLYSSGTASMAWSSTMSWCAGRFRFPQRRLDMRRSPSSMLTVLTVRYCEPSGTEETYSSCNQ</sequence>
<dbReference type="EMBL" id="ML213514">
    <property type="protein sequence ID" value="TFK50247.1"/>
    <property type="molecule type" value="Genomic_DNA"/>
</dbReference>
<evidence type="ECO:0000313" key="2">
    <source>
        <dbReference type="Proteomes" id="UP000305948"/>
    </source>
</evidence>
<evidence type="ECO:0008006" key="3">
    <source>
        <dbReference type="Google" id="ProtNLM"/>
    </source>
</evidence>
<protein>
    <recommendedName>
        <fullName evidence="3">Heterokaryon incompatibility domain-containing protein</fullName>
    </recommendedName>
</protein>
<keyword evidence="2" id="KW-1185">Reference proteome</keyword>
<proteinExistence type="predicted"/>